<dbReference type="EMBL" id="CAJVPP010001406">
    <property type="protein sequence ID" value="CAG8553621.1"/>
    <property type="molecule type" value="Genomic_DNA"/>
</dbReference>
<feature type="region of interest" description="Disordered" evidence="1">
    <location>
        <begin position="158"/>
        <end position="180"/>
    </location>
</feature>
<keyword evidence="3" id="KW-1185">Reference proteome</keyword>
<evidence type="ECO:0000256" key="1">
    <source>
        <dbReference type="SAM" id="MobiDB-lite"/>
    </source>
</evidence>
<sequence length="180" mass="21034">DHIKECIASEITDIFLQEIKLNALQRVSGRSENMLVEIIARLIDIAMYHLPVDYEVEVTRAERQMGRNRFFESGKWDTDEDKIYYDHNKLVQLCLDSTKELVKKCTKKTFYQNYIGFRVNIAAKIPLGKELVEKIEEFVYALLVLQSIVNNFQKRSRKMSDISPPSHEAERLSKKNSANF</sequence>
<feature type="non-terminal residue" evidence="2">
    <location>
        <position position="180"/>
    </location>
</feature>
<dbReference type="Proteomes" id="UP000789375">
    <property type="component" value="Unassembled WGS sequence"/>
</dbReference>
<accession>A0A9N9B505</accession>
<gene>
    <name evidence="2" type="ORF">FMOSSE_LOCUS6597</name>
</gene>
<organism evidence="2 3">
    <name type="scientific">Funneliformis mosseae</name>
    <name type="common">Endomycorrhizal fungus</name>
    <name type="synonym">Glomus mosseae</name>
    <dbReference type="NCBI Taxonomy" id="27381"/>
    <lineage>
        <taxon>Eukaryota</taxon>
        <taxon>Fungi</taxon>
        <taxon>Fungi incertae sedis</taxon>
        <taxon>Mucoromycota</taxon>
        <taxon>Glomeromycotina</taxon>
        <taxon>Glomeromycetes</taxon>
        <taxon>Glomerales</taxon>
        <taxon>Glomeraceae</taxon>
        <taxon>Funneliformis</taxon>
    </lineage>
</organism>
<proteinExistence type="predicted"/>
<evidence type="ECO:0000313" key="3">
    <source>
        <dbReference type="Proteomes" id="UP000789375"/>
    </source>
</evidence>
<comment type="caution">
    <text evidence="2">The sequence shown here is derived from an EMBL/GenBank/DDBJ whole genome shotgun (WGS) entry which is preliminary data.</text>
</comment>
<protein>
    <submittedName>
        <fullName evidence="2">9538_t:CDS:1</fullName>
    </submittedName>
</protein>
<dbReference type="AlphaFoldDB" id="A0A9N9B505"/>
<evidence type="ECO:0000313" key="2">
    <source>
        <dbReference type="EMBL" id="CAG8553621.1"/>
    </source>
</evidence>
<reference evidence="2" key="1">
    <citation type="submission" date="2021-06" db="EMBL/GenBank/DDBJ databases">
        <authorList>
            <person name="Kallberg Y."/>
            <person name="Tangrot J."/>
            <person name="Rosling A."/>
        </authorList>
    </citation>
    <scope>NUCLEOTIDE SEQUENCE</scope>
    <source>
        <strain evidence="2">87-6 pot B 2015</strain>
    </source>
</reference>
<name>A0A9N9B505_FUNMO</name>